<feature type="domain" description="PHD-type" evidence="10">
    <location>
        <begin position="45"/>
        <end position="93"/>
    </location>
</feature>
<keyword evidence="8" id="KW-0539">Nucleus</keyword>
<reference evidence="11 12" key="2">
    <citation type="submission" date="2018-11" db="EMBL/GenBank/DDBJ databases">
        <authorList>
            <consortium name="Pathogen Informatics"/>
        </authorList>
    </citation>
    <scope>NUCLEOTIDE SEQUENCE [LARGE SCALE GENOMIC DNA]</scope>
</reference>
<dbReference type="AlphaFoldDB" id="A0A183D2M8"/>
<dbReference type="SMART" id="SM00249">
    <property type="entry name" value="PHD"/>
    <property type="match status" value="2"/>
</dbReference>
<dbReference type="EMBL" id="UYRT01004767">
    <property type="protein sequence ID" value="VDK37199.1"/>
    <property type="molecule type" value="Genomic_DNA"/>
</dbReference>
<keyword evidence="2" id="KW-0479">Metal-binding</keyword>
<evidence type="ECO:0000256" key="4">
    <source>
        <dbReference type="ARBA" id="ARBA00022771"/>
    </source>
</evidence>
<dbReference type="PROSITE" id="PS50016">
    <property type="entry name" value="ZF_PHD_2"/>
    <property type="match status" value="1"/>
</dbReference>
<evidence type="ECO:0000259" key="10">
    <source>
        <dbReference type="PROSITE" id="PS50016"/>
    </source>
</evidence>
<sequence>MCGENKGGQLLCCAICHKTLHPECTALPEHVVHIALNYKWSCIDCKKCTVCEKPDNEAAMLFCDRCDRGYHTYCVGLLSPPSGTWICTNFCADHLEHLEET</sequence>
<keyword evidence="5" id="KW-0862">Zinc</keyword>
<evidence type="ECO:0000256" key="6">
    <source>
        <dbReference type="ARBA" id="ARBA00023015"/>
    </source>
</evidence>
<dbReference type="PANTHER" id="PTHR45888">
    <property type="entry name" value="HL01030P-RELATED"/>
    <property type="match status" value="1"/>
</dbReference>
<dbReference type="GO" id="GO:0008270">
    <property type="term" value="F:zinc ion binding"/>
    <property type="evidence" value="ECO:0007669"/>
    <property type="project" value="UniProtKB-KW"/>
</dbReference>
<evidence type="ECO:0000256" key="9">
    <source>
        <dbReference type="PROSITE-ProRule" id="PRU00146"/>
    </source>
</evidence>
<evidence type="ECO:0000256" key="3">
    <source>
        <dbReference type="ARBA" id="ARBA00022737"/>
    </source>
</evidence>
<dbReference type="SUPFAM" id="SSF57903">
    <property type="entry name" value="FYVE/PHD zinc finger"/>
    <property type="match status" value="2"/>
</dbReference>
<keyword evidence="7" id="KW-0804">Transcription</keyword>
<evidence type="ECO:0000256" key="5">
    <source>
        <dbReference type="ARBA" id="ARBA00022833"/>
    </source>
</evidence>
<dbReference type="WBParaSite" id="GPUH_0000297401-mRNA-1">
    <property type="protein sequence ID" value="GPUH_0000297401-mRNA-1"/>
    <property type="gene ID" value="GPUH_0000297401"/>
</dbReference>
<keyword evidence="3" id="KW-0677">Repeat</keyword>
<accession>A0A183D2M8</accession>
<evidence type="ECO:0000313" key="11">
    <source>
        <dbReference type="EMBL" id="VDK37199.1"/>
    </source>
</evidence>
<dbReference type="GO" id="GO:0005634">
    <property type="term" value="C:nucleus"/>
    <property type="evidence" value="ECO:0007669"/>
    <property type="project" value="UniProtKB-SubCell"/>
</dbReference>
<keyword evidence="4 9" id="KW-0863">Zinc-finger</keyword>
<reference evidence="13" key="1">
    <citation type="submission" date="2016-06" db="UniProtKB">
        <authorList>
            <consortium name="WormBaseParasite"/>
        </authorList>
    </citation>
    <scope>IDENTIFICATION</scope>
</reference>
<name>A0A183D2M8_9BILA</name>
<keyword evidence="6" id="KW-0805">Transcription regulation</keyword>
<evidence type="ECO:0000256" key="8">
    <source>
        <dbReference type="ARBA" id="ARBA00023242"/>
    </source>
</evidence>
<dbReference type="Pfam" id="PF00628">
    <property type="entry name" value="PHD"/>
    <property type="match status" value="2"/>
</dbReference>
<dbReference type="InterPro" id="IPR001965">
    <property type="entry name" value="Znf_PHD"/>
</dbReference>
<dbReference type="InterPro" id="IPR019787">
    <property type="entry name" value="Znf_PHD-finger"/>
</dbReference>
<organism evidence="13">
    <name type="scientific">Gongylonema pulchrum</name>
    <dbReference type="NCBI Taxonomy" id="637853"/>
    <lineage>
        <taxon>Eukaryota</taxon>
        <taxon>Metazoa</taxon>
        <taxon>Ecdysozoa</taxon>
        <taxon>Nematoda</taxon>
        <taxon>Chromadorea</taxon>
        <taxon>Rhabditida</taxon>
        <taxon>Spirurina</taxon>
        <taxon>Spiruromorpha</taxon>
        <taxon>Spiruroidea</taxon>
        <taxon>Gongylonematidae</taxon>
        <taxon>Gongylonema</taxon>
    </lineage>
</organism>
<evidence type="ECO:0000256" key="1">
    <source>
        <dbReference type="ARBA" id="ARBA00004123"/>
    </source>
</evidence>
<dbReference type="PANTHER" id="PTHR45888:SF4">
    <property type="entry name" value="PHD FINGER PROTEIN 10"/>
    <property type="match status" value="1"/>
</dbReference>
<dbReference type="Gene3D" id="3.30.40.10">
    <property type="entry name" value="Zinc/RING finger domain, C3HC4 (zinc finger)"/>
    <property type="match status" value="2"/>
</dbReference>
<proteinExistence type="predicted"/>
<dbReference type="Proteomes" id="UP000271098">
    <property type="component" value="Unassembled WGS sequence"/>
</dbReference>
<evidence type="ECO:0000256" key="7">
    <source>
        <dbReference type="ARBA" id="ARBA00023163"/>
    </source>
</evidence>
<dbReference type="InterPro" id="IPR011011">
    <property type="entry name" value="Znf_FYVE_PHD"/>
</dbReference>
<dbReference type="InterPro" id="IPR013083">
    <property type="entry name" value="Znf_RING/FYVE/PHD"/>
</dbReference>
<dbReference type="OrthoDB" id="1903104at2759"/>
<comment type="subcellular location">
    <subcellularLocation>
        <location evidence="1">Nucleus</location>
    </subcellularLocation>
</comment>
<gene>
    <name evidence="11" type="ORF">GPUH_LOCUS2969</name>
</gene>
<protein>
    <submittedName>
        <fullName evidence="13">PHD finger protein 10</fullName>
    </submittedName>
</protein>
<evidence type="ECO:0000313" key="13">
    <source>
        <dbReference type="WBParaSite" id="GPUH_0000297401-mRNA-1"/>
    </source>
</evidence>
<keyword evidence="12" id="KW-1185">Reference proteome</keyword>
<evidence type="ECO:0000256" key="2">
    <source>
        <dbReference type="ARBA" id="ARBA00022723"/>
    </source>
</evidence>
<evidence type="ECO:0000313" key="12">
    <source>
        <dbReference type="Proteomes" id="UP000271098"/>
    </source>
</evidence>